<feature type="region of interest" description="Disordered" evidence="1">
    <location>
        <begin position="360"/>
        <end position="386"/>
    </location>
</feature>
<evidence type="ECO:0000256" key="1">
    <source>
        <dbReference type="SAM" id="MobiDB-lite"/>
    </source>
</evidence>
<dbReference type="EMBL" id="BAABAS010000031">
    <property type="protein sequence ID" value="GAA4242293.1"/>
    <property type="molecule type" value="Genomic_DNA"/>
</dbReference>
<accession>A0ABP8CQZ4</accession>
<dbReference type="RefSeq" id="WP_344907706.1">
    <property type="nucleotide sequence ID" value="NZ_BAABAS010000031.1"/>
</dbReference>
<protein>
    <submittedName>
        <fullName evidence="2">Uncharacterized protein</fullName>
    </submittedName>
</protein>
<gene>
    <name evidence="2" type="ORF">GCM10022254_74770</name>
</gene>
<organism evidence="2 3">
    <name type="scientific">Actinomadura meridiana</name>
    <dbReference type="NCBI Taxonomy" id="559626"/>
    <lineage>
        <taxon>Bacteria</taxon>
        <taxon>Bacillati</taxon>
        <taxon>Actinomycetota</taxon>
        <taxon>Actinomycetes</taxon>
        <taxon>Streptosporangiales</taxon>
        <taxon>Thermomonosporaceae</taxon>
        <taxon>Actinomadura</taxon>
    </lineage>
</organism>
<feature type="compositionally biased region" description="Polar residues" evidence="1">
    <location>
        <begin position="361"/>
        <end position="375"/>
    </location>
</feature>
<comment type="caution">
    <text evidence="2">The sequence shown here is derived from an EMBL/GenBank/DDBJ whole genome shotgun (WGS) entry which is preliminary data.</text>
</comment>
<proteinExistence type="predicted"/>
<evidence type="ECO:0000313" key="3">
    <source>
        <dbReference type="Proteomes" id="UP001501710"/>
    </source>
</evidence>
<reference evidence="3" key="1">
    <citation type="journal article" date="2019" name="Int. J. Syst. Evol. Microbiol.">
        <title>The Global Catalogue of Microorganisms (GCM) 10K type strain sequencing project: providing services to taxonomists for standard genome sequencing and annotation.</title>
        <authorList>
            <consortium name="The Broad Institute Genomics Platform"/>
            <consortium name="The Broad Institute Genome Sequencing Center for Infectious Disease"/>
            <person name="Wu L."/>
            <person name="Ma J."/>
        </authorList>
    </citation>
    <scope>NUCLEOTIDE SEQUENCE [LARGE SCALE GENOMIC DNA]</scope>
    <source>
        <strain evidence="3">JCM 17440</strain>
    </source>
</reference>
<name>A0ABP8CQZ4_9ACTN</name>
<keyword evidence="3" id="KW-1185">Reference proteome</keyword>
<evidence type="ECO:0000313" key="2">
    <source>
        <dbReference type="EMBL" id="GAA4242293.1"/>
    </source>
</evidence>
<sequence length="386" mass="42099">MDATEPALRWFPLVARARPACAPLDKRVAALCTLAETAARSNDQAAASAVHNQAALLASDVGMPTLARELCHRHTEFYLRACPLDARAARRALEPLVNLARLHIRDANGGSAFRLLDTLYEAVTSGTDIVVDDLLVPVSTLVASPAEWQELRRWLWSVHLADGTRALTSAGQWQEALVHLRRHRGIGNRMLDGRQVAVVARLTAGATEEAMRLLASTTAGEPWEEAVAASLTALCRRRAGQPIAESTATLVLRYERLHLPPDLVVFRTRLGLALIDAADCNEIRTIRSAIINLALQAVSFKDGYAARVILERGHLLPKRQKRQLREVLDYSGLGQGSMPLDLQARLDTAVTTAESVLVENQGLSRDSQQSPTVSTGVDPLQTRFSS</sequence>
<dbReference type="Proteomes" id="UP001501710">
    <property type="component" value="Unassembled WGS sequence"/>
</dbReference>